<evidence type="ECO:0008006" key="5">
    <source>
        <dbReference type="Google" id="ProtNLM"/>
    </source>
</evidence>
<feature type="region of interest" description="Disordered" evidence="2">
    <location>
        <begin position="342"/>
        <end position="363"/>
    </location>
</feature>
<evidence type="ECO:0000256" key="1">
    <source>
        <dbReference type="SAM" id="Coils"/>
    </source>
</evidence>
<organism evidence="3 4">
    <name type="scientific">Paraburkholderia terricola</name>
    <dbReference type="NCBI Taxonomy" id="169427"/>
    <lineage>
        <taxon>Bacteria</taxon>
        <taxon>Pseudomonadati</taxon>
        <taxon>Pseudomonadota</taxon>
        <taxon>Betaproteobacteria</taxon>
        <taxon>Burkholderiales</taxon>
        <taxon>Burkholderiaceae</taxon>
        <taxon>Paraburkholderia</taxon>
    </lineage>
</organism>
<comment type="caution">
    <text evidence="3">The sequence shown here is derived from an EMBL/GenBank/DDBJ whole genome shotgun (WGS) entry which is preliminary data.</text>
</comment>
<protein>
    <recommendedName>
        <fullName evidence="5">ParB-like nuclease domain-containing protein</fullName>
    </recommendedName>
</protein>
<dbReference type="InterPro" id="IPR036086">
    <property type="entry name" value="ParB/Sulfiredoxin_sf"/>
</dbReference>
<gene>
    <name evidence="3" type="ORF">J2804_003140</name>
</gene>
<keyword evidence="1" id="KW-0175">Coiled coil</keyword>
<dbReference type="RefSeq" id="WP_310121484.1">
    <property type="nucleotide sequence ID" value="NZ_JAVDRP010000005.1"/>
</dbReference>
<accession>A0ABU1LSM0</accession>
<proteinExistence type="predicted"/>
<name>A0ABU1LSM0_9BURK</name>
<evidence type="ECO:0000313" key="4">
    <source>
        <dbReference type="Proteomes" id="UP001264340"/>
    </source>
</evidence>
<dbReference type="EMBL" id="JAVDRP010000005">
    <property type="protein sequence ID" value="MDR6409735.1"/>
    <property type="molecule type" value="Genomic_DNA"/>
</dbReference>
<sequence>MSHKFLKFSELRRDPLLQSRVAMDPELIADYRDAILRGDRMPRVSVVFDGVYFFLTDGWHRCLALEAAGKCEVEADVVSGTYRDAQLASFAANSRNGARRSNSDKRLAVQRLLDDPEWAQWSNEAIAKACVVSAHTVAEVRHSISAFAEIPATRTVERNGTIYQQDTTKIGKTQTTRVAAIKQPAAPVVAASVWPFPIVPVDPAAIPDAPVSTDVNPEGDEQADAPEVHAPAEPEVAAPAVAQEVAAAENGFDAVIEPSDKGALRDELTRQKREIAQLKAELLTLKEFRDEVGHVVVDARTLKSMRDRLRTLLNRLPLVNRSAASADDQSIRDALERRGQMRLDEQGVVASRARSPNAAVAGG</sequence>
<feature type="coiled-coil region" evidence="1">
    <location>
        <begin position="261"/>
        <end position="288"/>
    </location>
</feature>
<reference evidence="3 4" key="1">
    <citation type="submission" date="2023-07" db="EMBL/GenBank/DDBJ databases">
        <title>Sorghum-associated microbial communities from plants grown in Nebraska, USA.</title>
        <authorList>
            <person name="Schachtman D."/>
        </authorList>
    </citation>
    <scope>NUCLEOTIDE SEQUENCE [LARGE SCALE GENOMIC DNA]</scope>
    <source>
        <strain evidence="3 4">DS1316</strain>
    </source>
</reference>
<dbReference type="Proteomes" id="UP001264340">
    <property type="component" value="Unassembled WGS sequence"/>
</dbReference>
<evidence type="ECO:0000256" key="2">
    <source>
        <dbReference type="SAM" id="MobiDB-lite"/>
    </source>
</evidence>
<keyword evidence="4" id="KW-1185">Reference proteome</keyword>
<evidence type="ECO:0000313" key="3">
    <source>
        <dbReference type="EMBL" id="MDR6409735.1"/>
    </source>
</evidence>
<dbReference type="SUPFAM" id="SSF110849">
    <property type="entry name" value="ParB/Sulfiredoxin"/>
    <property type="match status" value="1"/>
</dbReference>